<accession>A0A4Y7KEZ6</accession>
<dbReference type="STRING" id="3469.A0A4Y7KEZ6"/>
<dbReference type="PANTHER" id="PTHR35766">
    <property type="entry name" value="OS08G0543600 PROTEIN"/>
    <property type="match status" value="1"/>
</dbReference>
<feature type="compositionally biased region" description="Polar residues" evidence="1">
    <location>
        <begin position="43"/>
        <end position="64"/>
    </location>
</feature>
<dbReference type="Proteomes" id="UP000316621">
    <property type="component" value="Chromosome 7"/>
</dbReference>
<sequence length="265" mass="29335">MEGHHLQVIQQLQLEVAEARERSGVYADDLVRAASKTKEALPHSQNKGNQSSVNGGSPLSGNTTPTKMLRNFRLLFNWQWITQDQVPGVHIVPSSLFAIGACGLPGQVEVLHPLVMQHQGAPPFLTSANTHIPQSHVGQLQSVPAISFHPQWQNQQEACLGSNPVDNDSTVTKDPMSKGPINQSGYEAAVRNGEMKLCACLVAFETEKMICRLALQVQLDKKNLVNEWKLGQVELVKVCENHPQGVRFKDTKDAHKCIELMNVRW</sequence>
<dbReference type="Gramene" id="RZC70495">
    <property type="protein sequence ID" value="RZC70495"/>
    <property type="gene ID" value="C5167_033628"/>
</dbReference>
<dbReference type="AlphaFoldDB" id="A0A4Y7KEZ6"/>
<reference evidence="2 3" key="1">
    <citation type="journal article" date="2018" name="Science">
        <title>The opium poppy genome and morphinan production.</title>
        <authorList>
            <person name="Guo L."/>
            <person name="Winzer T."/>
            <person name="Yang X."/>
            <person name="Li Y."/>
            <person name="Ning Z."/>
            <person name="He Z."/>
            <person name="Teodor R."/>
            <person name="Lu Y."/>
            <person name="Bowser T.A."/>
            <person name="Graham I.A."/>
            <person name="Ye K."/>
        </authorList>
    </citation>
    <scope>NUCLEOTIDE SEQUENCE [LARGE SCALE GENOMIC DNA]</scope>
    <source>
        <strain evidence="3">cv. HN1</strain>
        <tissue evidence="2">Leaves</tissue>
    </source>
</reference>
<dbReference type="PANTHER" id="PTHR35766:SF1">
    <property type="entry name" value="OS08G0543600 PROTEIN"/>
    <property type="match status" value="1"/>
</dbReference>
<organism evidence="2 3">
    <name type="scientific">Papaver somniferum</name>
    <name type="common">Opium poppy</name>
    <dbReference type="NCBI Taxonomy" id="3469"/>
    <lineage>
        <taxon>Eukaryota</taxon>
        <taxon>Viridiplantae</taxon>
        <taxon>Streptophyta</taxon>
        <taxon>Embryophyta</taxon>
        <taxon>Tracheophyta</taxon>
        <taxon>Spermatophyta</taxon>
        <taxon>Magnoliopsida</taxon>
        <taxon>Ranunculales</taxon>
        <taxon>Papaveraceae</taxon>
        <taxon>Papaveroideae</taxon>
        <taxon>Papaver</taxon>
    </lineage>
</organism>
<name>A0A4Y7KEZ6_PAPSO</name>
<evidence type="ECO:0000313" key="2">
    <source>
        <dbReference type="EMBL" id="RZC70495.1"/>
    </source>
</evidence>
<proteinExistence type="predicted"/>
<feature type="region of interest" description="Disordered" evidence="1">
    <location>
        <begin position="36"/>
        <end position="64"/>
    </location>
</feature>
<dbReference type="EMBL" id="CM010721">
    <property type="protein sequence ID" value="RZC70495.1"/>
    <property type="molecule type" value="Genomic_DNA"/>
</dbReference>
<evidence type="ECO:0000313" key="3">
    <source>
        <dbReference type="Proteomes" id="UP000316621"/>
    </source>
</evidence>
<gene>
    <name evidence="2" type="ORF">C5167_033628</name>
</gene>
<protein>
    <submittedName>
        <fullName evidence="2">Uncharacterized protein</fullName>
    </submittedName>
</protein>
<evidence type="ECO:0000256" key="1">
    <source>
        <dbReference type="SAM" id="MobiDB-lite"/>
    </source>
</evidence>
<keyword evidence="3" id="KW-1185">Reference proteome</keyword>